<dbReference type="GO" id="GO:0000785">
    <property type="term" value="C:chromatin"/>
    <property type="evidence" value="ECO:0007669"/>
    <property type="project" value="TreeGrafter"/>
</dbReference>
<dbReference type="PANTHER" id="PTHR13742:SF36">
    <property type="entry name" value="RETINOBLASTOMA-ASSOCIATED PROTEIN"/>
    <property type="match status" value="1"/>
</dbReference>
<dbReference type="GO" id="GO:0000977">
    <property type="term" value="F:RNA polymerase II transcription regulatory region sequence-specific DNA binding"/>
    <property type="evidence" value="ECO:0007669"/>
    <property type="project" value="TreeGrafter"/>
</dbReference>
<proteinExistence type="predicted"/>
<dbReference type="GO" id="GO:0031175">
    <property type="term" value="P:neuron projection development"/>
    <property type="evidence" value="ECO:0007669"/>
    <property type="project" value="TreeGrafter"/>
</dbReference>
<dbReference type="AlphaFoldDB" id="A0A9D4GAD8"/>
<dbReference type="InterPro" id="IPR001387">
    <property type="entry name" value="Cro/C1-type_HTH"/>
</dbReference>
<dbReference type="GO" id="GO:0035189">
    <property type="term" value="C:Rb-E2F complex"/>
    <property type="evidence" value="ECO:0007669"/>
    <property type="project" value="TreeGrafter"/>
</dbReference>
<dbReference type="PROSITE" id="PS50943">
    <property type="entry name" value="HTH_CROC1"/>
    <property type="match status" value="1"/>
</dbReference>
<protein>
    <recommendedName>
        <fullName evidence="1">HTH cro/C1-type domain-containing protein</fullName>
    </recommendedName>
</protein>
<accession>A0A9D4GAD8</accession>
<dbReference type="Pfam" id="PF01858">
    <property type="entry name" value="RB_A"/>
    <property type="match status" value="1"/>
</dbReference>
<dbReference type="GO" id="GO:0006357">
    <property type="term" value="P:regulation of transcription by RNA polymerase II"/>
    <property type="evidence" value="ECO:0007669"/>
    <property type="project" value="InterPro"/>
</dbReference>
<evidence type="ECO:0000313" key="2">
    <source>
        <dbReference type="EMBL" id="KAH3811766.1"/>
    </source>
</evidence>
<evidence type="ECO:0000259" key="1">
    <source>
        <dbReference type="PROSITE" id="PS50943"/>
    </source>
</evidence>
<comment type="caution">
    <text evidence="2">The sequence shown here is derived from an EMBL/GenBank/DDBJ whole genome shotgun (WGS) entry which is preliminary data.</text>
</comment>
<dbReference type="InterPro" id="IPR002720">
    <property type="entry name" value="RB_A"/>
</dbReference>
<dbReference type="Gene3D" id="1.10.472.10">
    <property type="entry name" value="Cyclin-like"/>
    <property type="match status" value="1"/>
</dbReference>
<sequence length="364" mass="42066">FIKFSELMRQFRDRVDLSEVVRQHFSSVEKRYCIISPLFHRFDREWGTVFREEDQEQSVDETETVQDPKKLCWLLFLNAKDDILSGTEELIQTYHLLLCCLEFILRDSPAFLLHPPFDSLKLEHSAIGGSSPSLNFVQRLAEKFHTSLDELQAMQTTTQTYFESLKAANGNLDVTYLENQYLSRQKESGGLDELLYLQHEATLMPNNFQRVQSGSSTHNGLDTPVTPVRAAMNTVQQLKNLISTNTDHLQPLREHFQNCASNPERSITDRASQMKLKFLSHYLETSGNGQGAVAEQRYRQATNLYYRVMKRLLDIERERLAPLKDFSSLLNNDVFHRSLLACSTEIVLTTYNVSSFDVHREQNT</sequence>
<dbReference type="PANTHER" id="PTHR13742">
    <property type="entry name" value="RETINOBLASTOMA-ASSOCIATED PROTEIN RB -RELATED"/>
    <property type="match status" value="1"/>
</dbReference>
<dbReference type="InterPro" id="IPR024599">
    <property type="entry name" value="RB_N"/>
</dbReference>
<reference evidence="2" key="1">
    <citation type="journal article" date="2019" name="bioRxiv">
        <title>The Genome of the Zebra Mussel, Dreissena polymorpha: A Resource for Invasive Species Research.</title>
        <authorList>
            <person name="McCartney M.A."/>
            <person name="Auch B."/>
            <person name="Kono T."/>
            <person name="Mallez S."/>
            <person name="Zhang Y."/>
            <person name="Obille A."/>
            <person name="Becker A."/>
            <person name="Abrahante J.E."/>
            <person name="Garbe J."/>
            <person name="Badalamenti J.P."/>
            <person name="Herman A."/>
            <person name="Mangelson H."/>
            <person name="Liachko I."/>
            <person name="Sullivan S."/>
            <person name="Sone E.D."/>
            <person name="Koren S."/>
            <person name="Silverstein K.A.T."/>
            <person name="Beckman K.B."/>
            <person name="Gohl D.M."/>
        </authorList>
    </citation>
    <scope>NUCLEOTIDE SEQUENCE</scope>
    <source>
        <strain evidence="2">Duluth1</strain>
        <tissue evidence="2">Whole animal</tissue>
    </source>
</reference>
<dbReference type="InterPro" id="IPR036915">
    <property type="entry name" value="Cyclin-like_sf"/>
</dbReference>
<dbReference type="GO" id="GO:2000134">
    <property type="term" value="P:negative regulation of G1/S transition of mitotic cell cycle"/>
    <property type="evidence" value="ECO:0007669"/>
    <property type="project" value="TreeGrafter"/>
</dbReference>
<dbReference type="SMART" id="SM01367">
    <property type="entry name" value="DUF3452"/>
    <property type="match status" value="1"/>
</dbReference>
<dbReference type="Proteomes" id="UP000828390">
    <property type="component" value="Unassembled WGS sequence"/>
</dbReference>
<gene>
    <name evidence="2" type="ORF">DPMN_140181</name>
</gene>
<name>A0A9D4GAD8_DREPO</name>
<evidence type="ECO:0000313" key="3">
    <source>
        <dbReference type="Proteomes" id="UP000828390"/>
    </source>
</evidence>
<reference evidence="2" key="2">
    <citation type="submission" date="2020-11" db="EMBL/GenBank/DDBJ databases">
        <authorList>
            <person name="McCartney M.A."/>
            <person name="Auch B."/>
            <person name="Kono T."/>
            <person name="Mallez S."/>
            <person name="Becker A."/>
            <person name="Gohl D.M."/>
            <person name="Silverstein K.A.T."/>
            <person name="Koren S."/>
            <person name="Bechman K.B."/>
            <person name="Herman A."/>
            <person name="Abrahante J.E."/>
            <person name="Garbe J."/>
        </authorList>
    </citation>
    <scope>NUCLEOTIDE SEQUENCE</scope>
    <source>
        <strain evidence="2">Duluth1</strain>
        <tissue evidence="2">Whole animal</tissue>
    </source>
</reference>
<dbReference type="Gene3D" id="1.10.472.140">
    <property type="match status" value="1"/>
</dbReference>
<dbReference type="EMBL" id="JAIWYP010000006">
    <property type="protein sequence ID" value="KAH3811766.1"/>
    <property type="molecule type" value="Genomic_DNA"/>
</dbReference>
<organism evidence="2 3">
    <name type="scientific">Dreissena polymorpha</name>
    <name type="common">Zebra mussel</name>
    <name type="synonym">Mytilus polymorpha</name>
    <dbReference type="NCBI Taxonomy" id="45954"/>
    <lineage>
        <taxon>Eukaryota</taxon>
        <taxon>Metazoa</taxon>
        <taxon>Spiralia</taxon>
        <taxon>Lophotrochozoa</taxon>
        <taxon>Mollusca</taxon>
        <taxon>Bivalvia</taxon>
        <taxon>Autobranchia</taxon>
        <taxon>Heteroconchia</taxon>
        <taxon>Euheterodonta</taxon>
        <taxon>Imparidentia</taxon>
        <taxon>Neoheterodontei</taxon>
        <taxon>Myida</taxon>
        <taxon>Dreissenoidea</taxon>
        <taxon>Dreissenidae</taxon>
        <taxon>Dreissena</taxon>
    </lineage>
</organism>
<dbReference type="InterPro" id="IPR028309">
    <property type="entry name" value="RB_fam"/>
</dbReference>
<feature type="domain" description="HTH cro/C1-type" evidence="1">
    <location>
        <begin position="130"/>
        <end position="151"/>
    </location>
</feature>
<keyword evidence="3" id="KW-1185">Reference proteome</keyword>
<dbReference type="Pfam" id="PF11934">
    <property type="entry name" value="DUF3452"/>
    <property type="match status" value="1"/>
</dbReference>
<dbReference type="SUPFAM" id="SSF47954">
    <property type="entry name" value="Cyclin-like"/>
    <property type="match status" value="1"/>
</dbReference>
<dbReference type="SMART" id="SM01368">
    <property type="entry name" value="RB_A"/>
    <property type="match status" value="1"/>
</dbReference>
<feature type="non-terminal residue" evidence="2">
    <location>
        <position position="364"/>
    </location>
</feature>
<dbReference type="GO" id="GO:0048667">
    <property type="term" value="P:cell morphogenesis involved in neuron differentiation"/>
    <property type="evidence" value="ECO:0007669"/>
    <property type="project" value="TreeGrafter"/>
</dbReference>